<evidence type="ECO:0000313" key="2">
    <source>
        <dbReference type="EMBL" id="MBX74357.1"/>
    </source>
</evidence>
<dbReference type="EMBL" id="GGEC01093873">
    <property type="protein sequence ID" value="MBX74357.1"/>
    <property type="molecule type" value="Transcribed_RNA"/>
</dbReference>
<protein>
    <submittedName>
        <fullName evidence="2">Uncharacterized protein</fullName>
    </submittedName>
</protein>
<organism evidence="2">
    <name type="scientific">Rhizophora mucronata</name>
    <name type="common">Asiatic mangrove</name>
    <dbReference type="NCBI Taxonomy" id="61149"/>
    <lineage>
        <taxon>Eukaryota</taxon>
        <taxon>Viridiplantae</taxon>
        <taxon>Streptophyta</taxon>
        <taxon>Embryophyta</taxon>
        <taxon>Tracheophyta</taxon>
        <taxon>Spermatophyta</taxon>
        <taxon>Magnoliopsida</taxon>
        <taxon>eudicotyledons</taxon>
        <taxon>Gunneridae</taxon>
        <taxon>Pentapetalae</taxon>
        <taxon>rosids</taxon>
        <taxon>fabids</taxon>
        <taxon>Malpighiales</taxon>
        <taxon>Rhizophoraceae</taxon>
        <taxon>Rhizophora</taxon>
    </lineage>
</organism>
<reference evidence="2" key="1">
    <citation type="submission" date="2018-02" db="EMBL/GenBank/DDBJ databases">
        <title>Rhizophora mucronata_Transcriptome.</title>
        <authorList>
            <person name="Meera S.P."/>
            <person name="Sreeshan A."/>
            <person name="Augustine A."/>
        </authorList>
    </citation>
    <scope>NUCLEOTIDE SEQUENCE</scope>
    <source>
        <tissue evidence="2">Leaf</tissue>
    </source>
</reference>
<feature type="region of interest" description="Disordered" evidence="1">
    <location>
        <begin position="34"/>
        <end position="55"/>
    </location>
</feature>
<proteinExistence type="predicted"/>
<accession>A0A2P2R5B8</accession>
<sequence length="55" mass="6486">MKPKIKLINVCLQQATIIIYRNFAEDPETHVRNEKKMQKLKRNPNPRAQISPKLT</sequence>
<evidence type="ECO:0000256" key="1">
    <source>
        <dbReference type="SAM" id="MobiDB-lite"/>
    </source>
</evidence>
<dbReference type="AlphaFoldDB" id="A0A2P2R5B8"/>
<feature type="compositionally biased region" description="Polar residues" evidence="1">
    <location>
        <begin position="46"/>
        <end position="55"/>
    </location>
</feature>
<name>A0A2P2R5B8_RHIMU</name>